<evidence type="ECO:0000259" key="2">
    <source>
        <dbReference type="PROSITE" id="PS50235"/>
    </source>
</evidence>
<dbReference type="PROSITE" id="PS00972">
    <property type="entry name" value="USP_1"/>
    <property type="match status" value="1"/>
</dbReference>
<gene>
    <name evidence="3" type="ORF">SDRG_12775</name>
</gene>
<dbReference type="VEuPathDB" id="FungiDB:SDRG_12775"/>
<evidence type="ECO:0000313" key="4">
    <source>
        <dbReference type="Proteomes" id="UP000030762"/>
    </source>
</evidence>
<dbReference type="GO" id="GO:0004843">
    <property type="term" value="F:cysteine-type deubiquitinase activity"/>
    <property type="evidence" value="ECO:0007669"/>
    <property type="project" value="InterPro"/>
</dbReference>
<evidence type="ECO:0000256" key="1">
    <source>
        <dbReference type="SAM" id="MobiDB-lite"/>
    </source>
</evidence>
<dbReference type="GeneID" id="19953502"/>
<accession>T0Q4L2</accession>
<name>T0Q4L2_SAPDV</name>
<dbReference type="STRING" id="1156394.T0Q4L2"/>
<dbReference type="InterPro" id="IPR001394">
    <property type="entry name" value="Peptidase_C19_UCH"/>
</dbReference>
<dbReference type="PANTHER" id="PTHR21646">
    <property type="entry name" value="UBIQUITIN CARBOXYL-TERMINAL HYDROLASE"/>
    <property type="match status" value="1"/>
</dbReference>
<feature type="compositionally biased region" description="Low complexity" evidence="1">
    <location>
        <begin position="763"/>
        <end position="774"/>
    </location>
</feature>
<dbReference type="eggNOG" id="KOG1870">
    <property type="taxonomic scope" value="Eukaryota"/>
</dbReference>
<dbReference type="EMBL" id="JH767183">
    <property type="protein sequence ID" value="EQC29526.1"/>
    <property type="molecule type" value="Genomic_DNA"/>
</dbReference>
<dbReference type="OrthoDB" id="292964at2759"/>
<proteinExistence type="predicted"/>
<dbReference type="Proteomes" id="UP000030762">
    <property type="component" value="Unassembled WGS sequence"/>
</dbReference>
<feature type="compositionally biased region" description="Low complexity" evidence="1">
    <location>
        <begin position="416"/>
        <end position="437"/>
    </location>
</feature>
<evidence type="ECO:0000313" key="3">
    <source>
        <dbReference type="EMBL" id="EQC29526.1"/>
    </source>
</evidence>
<dbReference type="InterPro" id="IPR028889">
    <property type="entry name" value="USP"/>
</dbReference>
<dbReference type="InterPro" id="IPR038765">
    <property type="entry name" value="Papain-like_cys_pep_sf"/>
</dbReference>
<dbReference type="Pfam" id="PF00443">
    <property type="entry name" value="UCH"/>
    <property type="match status" value="1"/>
</dbReference>
<dbReference type="GO" id="GO:0016579">
    <property type="term" value="P:protein deubiquitination"/>
    <property type="evidence" value="ECO:0007669"/>
    <property type="project" value="InterPro"/>
</dbReference>
<dbReference type="Gene3D" id="3.90.70.10">
    <property type="entry name" value="Cysteine proteinases"/>
    <property type="match status" value="2"/>
</dbReference>
<dbReference type="PROSITE" id="PS00973">
    <property type="entry name" value="USP_2"/>
    <property type="match status" value="1"/>
</dbReference>
<dbReference type="OMA" id="PRQRNTH"/>
<reference evidence="3 4" key="1">
    <citation type="submission" date="2012-04" db="EMBL/GenBank/DDBJ databases">
        <title>The Genome Sequence of Saprolegnia declina VS20.</title>
        <authorList>
            <consortium name="The Broad Institute Genome Sequencing Platform"/>
            <person name="Russ C."/>
            <person name="Nusbaum C."/>
            <person name="Tyler B."/>
            <person name="van West P."/>
            <person name="Dieguez-Uribeondo J."/>
            <person name="de Bruijn I."/>
            <person name="Tripathy S."/>
            <person name="Jiang R."/>
            <person name="Young S.K."/>
            <person name="Zeng Q."/>
            <person name="Gargeya S."/>
            <person name="Fitzgerald M."/>
            <person name="Haas B."/>
            <person name="Abouelleil A."/>
            <person name="Alvarado L."/>
            <person name="Arachchi H.M."/>
            <person name="Berlin A."/>
            <person name="Chapman S.B."/>
            <person name="Goldberg J."/>
            <person name="Griggs A."/>
            <person name="Gujja S."/>
            <person name="Hansen M."/>
            <person name="Howarth C."/>
            <person name="Imamovic A."/>
            <person name="Larimer J."/>
            <person name="McCowen C."/>
            <person name="Montmayeur A."/>
            <person name="Murphy C."/>
            <person name="Neiman D."/>
            <person name="Pearson M."/>
            <person name="Priest M."/>
            <person name="Roberts A."/>
            <person name="Saif S."/>
            <person name="Shea T."/>
            <person name="Sisk P."/>
            <person name="Sykes S."/>
            <person name="Wortman J."/>
            <person name="Nusbaum C."/>
            <person name="Birren B."/>
        </authorList>
    </citation>
    <scope>NUCLEOTIDE SEQUENCE [LARGE SCALE GENOMIC DNA]</scope>
    <source>
        <strain evidence="3 4">VS20</strain>
    </source>
</reference>
<dbReference type="AlphaFoldDB" id="T0Q4L2"/>
<dbReference type="InParanoid" id="T0Q4L2"/>
<dbReference type="CDD" id="cd20104">
    <property type="entry name" value="MBT_PHF20L1-like"/>
    <property type="match status" value="1"/>
</dbReference>
<organism evidence="3 4">
    <name type="scientific">Saprolegnia diclina (strain VS20)</name>
    <dbReference type="NCBI Taxonomy" id="1156394"/>
    <lineage>
        <taxon>Eukaryota</taxon>
        <taxon>Sar</taxon>
        <taxon>Stramenopiles</taxon>
        <taxon>Oomycota</taxon>
        <taxon>Saprolegniomycetes</taxon>
        <taxon>Saprolegniales</taxon>
        <taxon>Saprolegniaceae</taxon>
        <taxon>Saprolegnia</taxon>
    </lineage>
</organism>
<dbReference type="PANTHER" id="PTHR21646:SF46">
    <property type="entry name" value="UBIQUITIN CARBOXYL-TERMINAL HYDROLASE"/>
    <property type="match status" value="1"/>
</dbReference>
<dbReference type="CDD" id="cd02674">
    <property type="entry name" value="Peptidase_C19R"/>
    <property type="match status" value="1"/>
</dbReference>
<dbReference type="PROSITE" id="PS50235">
    <property type="entry name" value="USP_3"/>
    <property type="match status" value="1"/>
</dbReference>
<feature type="region of interest" description="Disordered" evidence="1">
    <location>
        <begin position="762"/>
        <end position="793"/>
    </location>
</feature>
<feature type="domain" description="USP" evidence="2">
    <location>
        <begin position="448"/>
        <end position="1075"/>
    </location>
</feature>
<dbReference type="InterPro" id="IPR050185">
    <property type="entry name" value="Ub_carboxyl-term_hydrolase"/>
</dbReference>
<protein>
    <recommendedName>
        <fullName evidence="2">USP domain-containing protein</fullName>
    </recommendedName>
</protein>
<dbReference type="RefSeq" id="XP_008617078.1">
    <property type="nucleotide sequence ID" value="XM_008618856.1"/>
</dbReference>
<sequence length="1084" mass="120111">MEVGQVFYVAPADADGPPLLGPSGTGLRRGLMEGVDFQLLNQEEWDALPEPKVEIPRYVVLRGRNAIKTIELYPLMAQVWYWSNGMTAPAPVRQRSGKLVHILIDSSMEVTELKAIVWSHITQLFPTLFPELAGTDHAGNEAAWNASIRLCGKSRLDDASWSTLVNPSSNLAQATSSLTAGELNLMLPVPEDDEDEDYCYFLIETSYDDKATPSDKRNGLHFMSNVQANGWRDLLAPGDYIDAKDSSNKWYEASVVAVSSDNVIVHYLSWNSAKFDEKIPLHSDRLAPLHTISTSWREGLCVGDNVDYCPKENRGLTRDWVLATITRVMSSEIEDEPWPLAWPGGNPRKLCYGRQIKLELDFKMDKERSTAVVDVTNEAVAKAHEHVKKLPVAPSVAAAPQFGHSSGSYMQSSTSYSRPSSSSAYSSSSYSSSSYSYGKRKPDVVGVVGLRNLGNTCFLNSVLQCLSNSAPLLHYFLARTESGSPVYESEINTANPLGMSGKIASAFAKLLQQLWSGEVDIVAPTDLKYVIGEYAPAFAGYNQQDSQEVLSFILDGLHEDLNRVLRKPVTETIEANGRPDVVVAQEAWQQYLRRNDSVITDHFMGQLRSHVTCPMCQHESITFDPYMSLSLPLPNETSVLVSVYGADGAIPTQYGFLVPKEGSMGDAKAALSTVSGIPIDRLLLARVKNHRIASVCVDAADVTDLILDSSHDTIVAYELEHSLDAYEFRSTSLFATTSTGSMNLNLPSPSDRAMCLVAVQHQMPSPDGSPSSMSDDARQPEDDDDNDATFPSFRYSSVSNHAKMRRIERRLFQVPALVSFARTASLAEIHAKVAHAVQRVVKTSCTERPYVLHVTNTRVDEYLQRHLPESADDGLSADIVRGSFTFTLQWTADGYETGYNDAAPRQRNTHPSALELRSRRDPALDLRSCFAKFTEREQLGEKDTWYCPRCKAHVRAFKKFDLFSLPTILLLHLKRFRYNQGHYHLHRDKISTLVRFPITGLDVSEFVVGPSTGGAIYDLYAVSEHSGGLGGGHYTAKAKNPRNGRWYSFNDSMTSPTSAEDAISAQAYVLFYVRRNASSMQEDA</sequence>
<dbReference type="InterPro" id="IPR018200">
    <property type="entry name" value="USP_CS"/>
</dbReference>
<feature type="region of interest" description="Disordered" evidence="1">
    <location>
        <begin position="416"/>
        <end position="438"/>
    </location>
</feature>
<dbReference type="Gene3D" id="2.30.30.140">
    <property type="match status" value="1"/>
</dbReference>
<dbReference type="SUPFAM" id="SSF63748">
    <property type="entry name" value="Tudor/PWWP/MBT"/>
    <property type="match status" value="1"/>
</dbReference>
<keyword evidence="4" id="KW-1185">Reference proteome</keyword>
<dbReference type="SUPFAM" id="SSF54001">
    <property type="entry name" value="Cysteine proteinases"/>
    <property type="match status" value="1"/>
</dbReference>